<organism evidence="15 16">
    <name type="scientific">Anaeramoeba flamelloides</name>
    <dbReference type="NCBI Taxonomy" id="1746091"/>
    <lineage>
        <taxon>Eukaryota</taxon>
        <taxon>Metamonada</taxon>
        <taxon>Anaeramoebidae</taxon>
        <taxon>Anaeramoeba</taxon>
    </lineage>
</organism>
<evidence type="ECO:0000256" key="2">
    <source>
        <dbReference type="ARBA" id="ARBA00005189"/>
    </source>
</evidence>
<evidence type="ECO:0000256" key="9">
    <source>
        <dbReference type="ARBA" id="ARBA00023136"/>
    </source>
</evidence>
<reference evidence="15" key="1">
    <citation type="submission" date="2022-08" db="EMBL/GenBank/DDBJ databases">
        <title>Novel sulphate-reducing endosymbionts in the free-living metamonad Anaeramoeba.</title>
        <authorList>
            <person name="Jerlstrom-Hultqvist J."/>
            <person name="Cepicka I."/>
            <person name="Gallot-Lavallee L."/>
            <person name="Salas-Leiva D."/>
            <person name="Curtis B.A."/>
            <person name="Zahonova K."/>
            <person name="Pipaliya S."/>
            <person name="Dacks J."/>
            <person name="Roger A.J."/>
        </authorList>
    </citation>
    <scope>NUCLEOTIDE SEQUENCE</scope>
    <source>
        <strain evidence="15">Busselton2</strain>
    </source>
</reference>
<keyword evidence="9 14" id="KW-0472">Membrane</keyword>
<dbReference type="InterPro" id="IPR004277">
    <property type="entry name" value="PSS"/>
</dbReference>
<keyword evidence="11" id="KW-1208">Phospholipid metabolism</keyword>
<evidence type="ECO:0000313" key="16">
    <source>
        <dbReference type="Proteomes" id="UP001146793"/>
    </source>
</evidence>
<sequence length="493" mass="57791">MNETKAPKETKETKPNSIVDTMLTPGGGKTFSNPSTYLNFLHKPHTMLTLGVLVLFGIYFAVFKENEDPNANSRHAVIGVIVAFLAFSVLHFHDHSFIKRPHPLFWRFVRGTAVLFLLFKVYLLFLTRDQARQVYHFIDPKLGVPLETERDYAVDCRIYTPENPDSKFANVKGTIDIFVIAHSVGWFGKALIFRDQSLLWIVSIMFEICEYSLQHNYENFRECWWDHLLLDVLGCNLFGMAMGYALLKSFDLKYYSWDWKKKMNTDKNGNENETGTGTEKKKEQHNNKKRQNKKNRQKSKNKNKQKQNIKKKKNDGKIKKSLTGINRFSLFRRIPKPSEGVGNLFTGDKTLYRWHLFDSPKKFLAWCFLILIMLVIELNSFFLKRPLWVPSNHPLTILRVGGWGFWGIVAVRDYFEYFTNPNCKKIGPDAWICLAIAIVESLLSYKFSEGTMPHSFPPIVKYGWISAFVIFWAWFFWFFFIKKWIDKKNKKDK</sequence>
<proteinExistence type="predicted"/>
<comment type="subcellular location">
    <subcellularLocation>
        <location evidence="1">Endoplasmic reticulum membrane</location>
        <topology evidence="1">Multi-pass membrane protein</topology>
    </subcellularLocation>
</comment>
<keyword evidence="5 14" id="KW-0812">Transmembrane</keyword>
<dbReference type="GO" id="GO:0005789">
    <property type="term" value="C:endoplasmic reticulum membrane"/>
    <property type="evidence" value="ECO:0007669"/>
    <property type="project" value="UniProtKB-SubCell"/>
</dbReference>
<evidence type="ECO:0000256" key="3">
    <source>
        <dbReference type="ARBA" id="ARBA00022516"/>
    </source>
</evidence>
<evidence type="ECO:0000256" key="11">
    <source>
        <dbReference type="ARBA" id="ARBA00023264"/>
    </source>
</evidence>
<keyword evidence="6" id="KW-0256">Endoplasmic reticulum</keyword>
<dbReference type="EMBL" id="JANTQA010000070">
    <property type="protein sequence ID" value="KAJ3426227.1"/>
    <property type="molecule type" value="Genomic_DNA"/>
</dbReference>
<dbReference type="Pfam" id="PF03034">
    <property type="entry name" value="PSS"/>
    <property type="match status" value="1"/>
</dbReference>
<name>A0AAV7YE83_9EUKA</name>
<evidence type="ECO:0000256" key="5">
    <source>
        <dbReference type="ARBA" id="ARBA00022692"/>
    </source>
</evidence>
<feature type="transmembrane region" description="Helical" evidence="14">
    <location>
        <begin position="363"/>
        <end position="383"/>
    </location>
</feature>
<dbReference type="GO" id="GO:0006659">
    <property type="term" value="P:phosphatidylserine biosynthetic process"/>
    <property type="evidence" value="ECO:0007669"/>
    <property type="project" value="InterPro"/>
</dbReference>
<evidence type="ECO:0000256" key="14">
    <source>
        <dbReference type="SAM" id="Phobius"/>
    </source>
</evidence>
<feature type="transmembrane region" description="Helical" evidence="14">
    <location>
        <begin position="45"/>
        <end position="63"/>
    </location>
</feature>
<feature type="transmembrane region" description="Helical" evidence="14">
    <location>
        <begin position="104"/>
        <end position="125"/>
    </location>
</feature>
<keyword evidence="7 14" id="KW-1133">Transmembrane helix</keyword>
<dbReference type="AlphaFoldDB" id="A0AAV7YE83"/>
<keyword evidence="8" id="KW-0443">Lipid metabolism</keyword>
<comment type="pathway">
    <text evidence="2">Lipid metabolism.</text>
</comment>
<dbReference type="PANTHER" id="PTHR15362">
    <property type="entry name" value="PHOSPHATIDYLINOSITOL SYNTHASE"/>
    <property type="match status" value="1"/>
</dbReference>
<evidence type="ECO:0000256" key="10">
    <source>
        <dbReference type="ARBA" id="ARBA00023209"/>
    </source>
</evidence>
<comment type="pathway">
    <text evidence="12">Phospholipid metabolism.</text>
</comment>
<protein>
    <submittedName>
        <fullName evidence="15">Phosphatidylserine synthase</fullName>
    </submittedName>
</protein>
<gene>
    <name evidence="15" type="ORF">M0812_28679</name>
</gene>
<feature type="compositionally biased region" description="Basic residues" evidence="13">
    <location>
        <begin position="287"/>
        <end position="314"/>
    </location>
</feature>
<dbReference type="GO" id="GO:0106245">
    <property type="term" value="F:L-serine-phosphatidylethanolamine phosphatidyltransferase activity"/>
    <property type="evidence" value="ECO:0007669"/>
    <property type="project" value="InterPro"/>
</dbReference>
<dbReference type="Proteomes" id="UP001146793">
    <property type="component" value="Unassembled WGS sequence"/>
</dbReference>
<evidence type="ECO:0000256" key="4">
    <source>
        <dbReference type="ARBA" id="ARBA00022679"/>
    </source>
</evidence>
<evidence type="ECO:0000256" key="7">
    <source>
        <dbReference type="ARBA" id="ARBA00022989"/>
    </source>
</evidence>
<dbReference type="PANTHER" id="PTHR15362:SF7">
    <property type="entry name" value="PHOSPHATIDYLSERINE SYNTHASE 2"/>
    <property type="match status" value="1"/>
</dbReference>
<keyword evidence="10" id="KW-0594">Phospholipid biosynthesis</keyword>
<evidence type="ECO:0000256" key="12">
    <source>
        <dbReference type="ARBA" id="ARBA00025707"/>
    </source>
</evidence>
<comment type="caution">
    <text evidence="15">The sequence shown here is derived from an EMBL/GenBank/DDBJ whole genome shotgun (WGS) entry which is preliminary data.</text>
</comment>
<evidence type="ECO:0000256" key="1">
    <source>
        <dbReference type="ARBA" id="ARBA00004477"/>
    </source>
</evidence>
<feature type="region of interest" description="Disordered" evidence="13">
    <location>
        <begin position="266"/>
        <end position="315"/>
    </location>
</feature>
<accession>A0AAV7YE83</accession>
<evidence type="ECO:0000256" key="8">
    <source>
        <dbReference type="ARBA" id="ARBA00023098"/>
    </source>
</evidence>
<evidence type="ECO:0000256" key="6">
    <source>
        <dbReference type="ARBA" id="ARBA00022824"/>
    </source>
</evidence>
<evidence type="ECO:0000256" key="13">
    <source>
        <dbReference type="SAM" id="MobiDB-lite"/>
    </source>
</evidence>
<feature type="transmembrane region" description="Helical" evidence="14">
    <location>
        <begin position="459"/>
        <end position="481"/>
    </location>
</feature>
<keyword evidence="4" id="KW-0808">Transferase</keyword>
<keyword evidence="3" id="KW-0444">Lipid biosynthesis</keyword>
<evidence type="ECO:0000313" key="15">
    <source>
        <dbReference type="EMBL" id="KAJ3426227.1"/>
    </source>
</evidence>
<feature type="transmembrane region" description="Helical" evidence="14">
    <location>
        <begin position="75"/>
        <end position="92"/>
    </location>
</feature>